<dbReference type="PANTHER" id="PTHR13301">
    <property type="entry name" value="X-BOX TRANSCRIPTION FACTOR-RELATED"/>
    <property type="match status" value="1"/>
</dbReference>
<feature type="region of interest" description="Disordered" evidence="8">
    <location>
        <begin position="153"/>
        <end position="193"/>
    </location>
</feature>
<keyword evidence="9" id="KW-0732">Signal</keyword>
<evidence type="ECO:0000313" key="10">
    <source>
        <dbReference type="EMBL" id="MCD7449928.1"/>
    </source>
</evidence>
<evidence type="ECO:0000313" key="11">
    <source>
        <dbReference type="Proteomes" id="UP000823775"/>
    </source>
</evidence>
<keyword evidence="11" id="KW-1185">Reference proteome</keyword>
<dbReference type="Gene3D" id="3.30.40.10">
    <property type="entry name" value="Zinc/RING finger domain, C3HC4 (zinc finger)"/>
    <property type="match status" value="1"/>
</dbReference>
<dbReference type="Pfam" id="PF03552">
    <property type="entry name" value="Cellulose_synt"/>
    <property type="match status" value="1"/>
</dbReference>
<dbReference type="InterPro" id="IPR013083">
    <property type="entry name" value="Znf_RING/FYVE/PHD"/>
</dbReference>
<keyword evidence="7" id="KW-0961">Cell wall biogenesis/degradation</keyword>
<evidence type="ECO:0000256" key="9">
    <source>
        <dbReference type="SAM" id="SignalP"/>
    </source>
</evidence>
<evidence type="ECO:0000256" key="8">
    <source>
        <dbReference type="SAM" id="MobiDB-lite"/>
    </source>
</evidence>
<reference evidence="10 11" key="1">
    <citation type="journal article" date="2021" name="BMC Genomics">
        <title>Datura genome reveals duplications of psychoactive alkaloid biosynthetic genes and high mutation rate following tissue culture.</title>
        <authorList>
            <person name="Rajewski A."/>
            <person name="Carter-House D."/>
            <person name="Stajich J."/>
            <person name="Litt A."/>
        </authorList>
    </citation>
    <scope>NUCLEOTIDE SEQUENCE [LARGE SCALE GENOMIC DNA]</scope>
    <source>
        <strain evidence="10">AR-01</strain>
    </source>
</reference>
<dbReference type="Proteomes" id="UP000823775">
    <property type="component" value="Unassembled WGS sequence"/>
</dbReference>
<keyword evidence="6" id="KW-0472">Membrane</keyword>
<evidence type="ECO:0000256" key="7">
    <source>
        <dbReference type="ARBA" id="ARBA00023316"/>
    </source>
</evidence>
<name>A0ABS8RSX4_DATST</name>
<dbReference type="EMBL" id="JACEIK010000111">
    <property type="protein sequence ID" value="MCD7449928.1"/>
    <property type="molecule type" value="Genomic_DNA"/>
</dbReference>
<organism evidence="10 11">
    <name type="scientific">Datura stramonium</name>
    <name type="common">Jimsonweed</name>
    <name type="synonym">Common thornapple</name>
    <dbReference type="NCBI Taxonomy" id="4076"/>
    <lineage>
        <taxon>Eukaryota</taxon>
        <taxon>Viridiplantae</taxon>
        <taxon>Streptophyta</taxon>
        <taxon>Embryophyta</taxon>
        <taxon>Tracheophyta</taxon>
        <taxon>Spermatophyta</taxon>
        <taxon>Magnoliopsida</taxon>
        <taxon>eudicotyledons</taxon>
        <taxon>Gunneridae</taxon>
        <taxon>Pentapetalae</taxon>
        <taxon>asterids</taxon>
        <taxon>lamiids</taxon>
        <taxon>Solanales</taxon>
        <taxon>Solanaceae</taxon>
        <taxon>Solanoideae</taxon>
        <taxon>Datureae</taxon>
        <taxon>Datura</taxon>
    </lineage>
</organism>
<evidence type="ECO:0000256" key="2">
    <source>
        <dbReference type="ARBA" id="ARBA00022676"/>
    </source>
</evidence>
<gene>
    <name evidence="10" type="ORF">HAX54_002453</name>
</gene>
<keyword evidence="4" id="KW-0812">Transmembrane</keyword>
<evidence type="ECO:0000256" key="6">
    <source>
        <dbReference type="ARBA" id="ARBA00023136"/>
    </source>
</evidence>
<evidence type="ECO:0000256" key="3">
    <source>
        <dbReference type="ARBA" id="ARBA00022679"/>
    </source>
</evidence>
<sequence>MKLRLLLMESCLLPAMNVLSLFVDLAMSMKEEKEMLLPQCKTRYKRITALPSVQNQKPQLSALIMDIDVWVLISGSPRVEGDEEEDDTDDIEHEFDYGVGTLGRQGSGPVPSVYGGSGHAGSYENALGPRDKIHLLLNRNTSFDLWTGWKTGRKSRMRNPGGQDQGDGGGAFYGDNLDDPDLPMMDEGRQPLSRKLPISSSRINPYRILIIPSPKWCPVVRETYLDRLSLSMKRKESSSELALLTFLSAQSILDQVTCYVSDDGAAMLTFEALSETSEFARKWVPFCKKYNIEPRAPEWALRFVPSGAFGLNIFLCLWPQREYEEFKVRINGSVATAQKVPSGG</sequence>
<dbReference type="InterPro" id="IPR005150">
    <property type="entry name" value="Cellulose_synth"/>
</dbReference>
<proteinExistence type="predicted"/>
<protein>
    <submittedName>
        <fullName evidence="10">Uncharacterized protein</fullName>
    </submittedName>
</protein>
<keyword evidence="3" id="KW-0808">Transferase</keyword>
<evidence type="ECO:0000256" key="5">
    <source>
        <dbReference type="ARBA" id="ARBA00022989"/>
    </source>
</evidence>
<comment type="caution">
    <text evidence="10">The sequence shown here is derived from an EMBL/GenBank/DDBJ whole genome shotgun (WGS) entry which is preliminary data.</text>
</comment>
<feature type="chain" id="PRO_5045719323" evidence="9">
    <location>
        <begin position="29"/>
        <end position="344"/>
    </location>
</feature>
<keyword evidence="2" id="KW-0328">Glycosyltransferase</keyword>
<keyword evidence="5" id="KW-1133">Transmembrane helix</keyword>
<feature type="signal peptide" evidence="9">
    <location>
        <begin position="1"/>
        <end position="28"/>
    </location>
</feature>
<evidence type="ECO:0000256" key="1">
    <source>
        <dbReference type="ARBA" id="ARBA00004308"/>
    </source>
</evidence>
<comment type="subcellular location">
    <subcellularLocation>
        <location evidence="1">Endomembrane system</location>
    </subcellularLocation>
</comment>
<accession>A0ABS8RSX4</accession>
<feature type="compositionally biased region" description="Gly residues" evidence="8">
    <location>
        <begin position="163"/>
        <end position="172"/>
    </location>
</feature>
<evidence type="ECO:0000256" key="4">
    <source>
        <dbReference type="ARBA" id="ARBA00022692"/>
    </source>
</evidence>